<dbReference type="FunFam" id="1.10.287.2620:FF:000002">
    <property type="entry name" value="Dynein heavy chain 2, axonemal"/>
    <property type="match status" value="1"/>
</dbReference>
<dbReference type="EMBL" id="JRES01000501">
    <property type="protein sequence ID" value="KNC30752.1"/>
    <property type="molecule type" value="Genomic_DNA"/>
</dbReference>
<dbReference type="FunFam" id="1.10.472.130:FF:000010">
    <property type="entry name" value="Dynein axonemal heavy chain 10"/>
    <property type="match status" value="1"/>
</dbReference>
<dbReference type="GO" id="GO:0005524">
    <property type="term" value="F:ATP binding"/>
    <property type="evidence" value="ECO:0007669"/>
    <property type="project" value="UniProtKB-KW"/>
</dbReference>
<dbReference type="FunFam" id="1.10.8.1220:FF:000001">
    <property type="entry name" value="Dynein axonemal heavy chain 5"/>
    <property type="match status" value="1"/>
</dbReference>
<dbReference type="InterPro" id="IPR042219">
    <property type="entry name" value="AAA_lid_11_sf"/>
</dbReference>
<dbReference type="Gene3D" id="3.10.490.20">
    <property type="match status" value="1"/>
</dbReference>
<comment type="subcellular location">
    <subcellularLocation>
        <location evidence="1">Cytoplasm</location>
        <location evidence="1">Cytoskeleton</location>
        <location evidence="1">Cilium axoneme</location>
    </subcellularLocation>
</comment>
<keyword evidence="13" id="KW-0966">Cell projection</keyword>
<dbReference type="InterPro" id="IPR043160">
    <property type="entry name" value="Dynein_C_barrel"/>
</dbReference>
<dbReference type="Pfam" id="PF12774">
    <property type="entry name" value="AAA_6"/>
    <property type="match status" value="1"/>
</dbReference>
<dbReference type="Gene3D" id="1.10.8.720">
    <property type="entry name" value="Region D6 of dynein motor"/>
    <property type="match status" value="1"/>
</dbReference>
<dbReference type="STRING" id="7375.A0A0L0CEV9"/>
<dbReference type="InterPro" id="IPR024317">
    <property type="entry name" value="Dynein_heavy_chain_D4_dom"/>
</dbReference>
<feature type="region of interest" description="Disordered" evidence="15">
    <location>
        <begin position="64"/>
        <end position="173"/>
    </location>
</feature>
<evidence type="ECO:0000256" key="9">
    <source>
        <dbReference type="ARBA" id="ARBA00023054"/>
    </source>
</evidence>
<dbReference type="InterPro" id="IPR035706">
    <property type="entry name" value="AAA_9"/>
</dbReference>
<organism evidence="17 18">
    <name type="scientific">Lucilia cuprina</name>
    <name type="common">Green bottle fly</name>
    <name type="synonym">Australian sheep blowfly</name>
    <dbReference type="NCBI Taxonomy" id="7375"/>
    <lineage>
        <taxon>Eukaryota</taxon>
        <taxon>Metazoa</taxon>
        <taxon>Ecdysozoa</taxon>
        <taxon>Arthropoda</taxon>
        <taxon>Hexapoda</taxon>
        <taxon>Insecta</taxon>
        <taxon>Pterygota</taxon>
        <taxon>Neoptera</taxon>
        <taxon>Endopterygota</taxon>
        <taxon>Diptera</taxon>
        <taxon>Brachycera</taxon>
        <taxon>Muscomorpha</taxon>
        <taxon>Oestroidea</taxon>
        <taxon>Calliphoridae</taxon>
        <taxon>Luciliinae</taxon>
        <taxon>Lucilia</taxon>
    </lineage>
</organism>
<dbReference type="Gene3D" id="1.20.1270.280">
    <property type="match status" value="1"/>
</dbReference>
<dbReference type="InterPro" id="IPR043157">
    <property type="entry name" value="Dynein_AAA1S"/>
</dbReference>
<feature type="compositionally biased region" description="Basic residues" evidence="15">
    <location>
        <begin position="162"/>
        <end position="173"/>
    </location>
</feature>
<dbReference type="Gene3D" id="1.10.8.1220">
    <property type="match status" value="1"/>
</dbReference>
<keyword evidence="10" id="KW-0969">Cilium</keyword>
<dbReference type="InterPro" id="IPR026983">
    <property type="entry name" value="DHC"/>
</dbReference>
<keyword evidence="4" id="KW-0493">Microtubule</keyword>
<evidence type="ECO:0000313" key="17">
    <source>
        <dbReference type="EMBL" id="KNC30752.1"/>
    </source>
</evidence>
<dbReference type="Gene3D" id="1.20.140.100">
    <property type="entry name" value="Dynein heavy chain, N-terminal domain 2"/>
    <property type="match status" value="1"/>
</dbReference>
<dbReference type="FunFam" id="3.10.490.20:FF:000006">
    <property type="entry name" value="Dynein axonemal heavy chain 10"/>
    <property type="match status" value="1"/>
</dbReference>
<keyword evidence="7" id="KW-0067">ATP-binding</keyword>
<dbReference type="FunFam" id="3.40.50.300:FF:000049">
    <property type="entry name" value="Dynein, axonemal, heavy chain 5"/>
    <property type="match status" value="1"/>
</dbReference>
<dbReference type="FunFam" id="1.20.140.100:FF:000001">
    <property type="entry name" value="dynein heavy chain 17, axonemal"/>
    <property type="match status" value="1"/>
</dbReference>
<dbReference type="GO" id="GO:0008569">
    <property type="term" value="F:minus-end-directed microtubule motor activity"/>
    <property type="evidence" value="ECO:0007669"/>
    <property type="project" value="InterPro"/>
</dbReference>
<keyword evidence="8" id="KW-0243">Dynein</keyword>
<dbReference type="Gene3D" id="1.10.287.2620">
    <property type="match status" value="1"/>
</dbReference>
<dbReference type="GO" id="GO:0070286">
    <property type="term" value="P:axonemal dynein complex assembly"/>
    <property type="evidence" value="ECO:0007669"/>
    <property type="project" value="UniProtKB-ARBA"/>
</dbReference>
<evidence type="ECO:0000256" key="15">
    <source>
        <dbReference type="SAM" id="MobiDB-lite"/>
    </source>
</evidence>
<feature type="region of interest" description="Disordered" evidence="15">
    <location>
        <begin position="340"/>
        <end position="376"/>
    </location>
</feature>
<evidence type="ECO:0000256" key="13">
    <source>
        <dbReference type="ARBA" id="ARBA00023273"/>
    </source>
</evidence>
<dbReference type="SUPFAM" id="SSF52540">
    <property type="entry name" value="P-loop containing nucleoside triphosphate hydrolases"/>
    <property type="match status" value="4"/>
</dbReference>
<dbReference type="Gene3D" id="6.10.140.1060">
    <property type="match status" value="1"/>
</dbReference>
<dbReference type="InterPro" id="IPR042222">
    <property type="entry name" value="Dynein_2_N"/>
</dbReference>
<evidence type="ECO:0000256" key="5">
    <source>
        <dbReference type="ARBA" id="ARBA00022737"/>
    </source>
</evidence>
<keyword evidence="18" id="KW-1185">Reference proteome</keyword>
<dbReference type="Gene3D" id="1.10.8.710">
    <property type="match status" value="1"/>
</dbReference>
<evidence type="ECO:0000256" key="3">
    <source>
        <dbReference type="ARBA" id="ARBA00022490"/>
    </source>
</evidence>
<dbReference type="FunFam" id="1.20.920.20:FF:000001">
    <property type="entry name" value="dynein heavy chain 2, axonemal"/>
    <property type="match status" value="1"/>
</dbReference>
<keyword evidence="5" id="KW-0677">Repeat</keyword>
<feature type="domain" description="AAA+ ATPase" evidence="16">
    <location>
        <begin position="2824"/>
        <end position="2977"/>
    </location>
</feature>
<feature type="domain" description="AAA+ ATPase" evidence="16">
    <location>
        <begin position="2282"/>
        <end position="2418"/>
    </location>
</feature>
<dbReference type="FunFam" id="1.20.1270.280:FF:000005">
    <property type="entry name" value="Dynein axonemal heavy chain 10"/>
    <property type="match status" value="1"/>
</dbReference>
<keyword evidence="12" id="KW-0206">Cytoskeleton</keyword>
<dbReference type="GO" id="GO:0045505">
    <property type="term" value="F:dynein intermediate chain binding"/>
    <property type="evidence" value="ECO:0007669"/>
    <property type="project" value="InterPro"/>
</dbReference>
<dbReference type="OrthoDB" id="64868at2759"/>
<dbReference type="InterPro" id="IPR041658">
    <property type="entry name" value="AAA_lid_11"/>
</dbReference>
<keyword evidence="3" id="KW-0963">Cytoplasm</keyword>
<dbReference type="Pfam" id="PF18198">
    <property type="entry name" value="AAA_lid_11"/>
    <property type="match status" value="1"/>
</dbReference>
<dbReference type="InterPro" id="IPR003593">
    <property type="entry name" value="AAA+_ATPase"/>
</dbReference>
<dbReference type="FunFam" id="1.20.58.1120:FF:000008">
    <property type="entry name" value="Dynein heavy chain 10, axonemal"/>
    <property type="match status" value="1"/>
</dbReference>
<evidence type="ECO:0000256" key="1">
    <source>
        <dbReference type="ARBA" id="ARBA00004430"/>
    </source>
</evidence>
<dbReference type="InterPro" id="IPR013602">
    <property type="entry name" value="Dynein_heavy_linker"/>
</dbReference>
<evidence type="ECO:0000256" key="11">
    <source>
        <dbReference type="ARBA" id="ARBA00023175"/>
    </source>
</evidence>
<dbReference type="PANTHER" id="PTHR22878">
    <property type="entry name" value="DYNEIN HEAVY CHAIN 6, AXONEMAL-LIKE-RELATED"/>
    <property type="match status" value="1"/>
</dbReference>
<dbReference type="Pfam" id="PF18199">
    <property type="entry name" value="Dynein_C"/>
    <property type="match status" value="1"/>
</dbReference>
<feature type="domain" description="AAA+ ATPase" evidence="16">
    <location>
        <begin position="2561"/>
        <end position="2692"/>
    </location>
</feature>
<feature type="coiled-coil region" evidence="14">
    <location>
        <begin position="3402"/>
        <end position="3450"/>
    </location>
</feature>
<dbReference type="GO" id="GO:0060294">
    <property type="term" value="P:cilium movement involved in cell motility"/>
    <property type="evidence" value="ECO:0007669"/>
    <property type="project" value="UniProtKB-ARBA"/>
</dbReference>
<dbReference type="GO" id="GO:0005874">
    <property type="term" value="C:microtubule"/>
    <property type="evidence" value="ECO:0007669"/>
    <property type="project" value="UniProtKB-KW"/>
</dbReference>
<dbReference type="PANTHER" id="PTHR22878:SF63">
    <property type="entry name" value="DYNEIN AXONEMAL HEAVY CHAIN 10"/>
    <property type="match status" value="1"/>
</dbReference>
<dbReference type="Gene3D" id="3.40.50.300">
    <property type="entry name" value="P-loop containing nucleotide triphosphate hydrolases"/>
    <property type="match status" value="6"/>
</dbReference>
<dbReference type="FunFam" id="3.40.50.300:FF:000063">
    <property type="entry name" value="dynein heavy chain 6, axonemal"/>
    <property type="match status" value="1"/>
</dbReference>
<dbReference type="Gene3D" id="1.20.920.20">
    <property type="match status" value="1"/>
</dbReference>
<feature type="compositionally biased region" description="Basic and acidic residues" evidence="15">
    <location>
        <begin position="84"/>
        <end position="104"/>
    </location>
</feature>
<comment type="caution">
    <text evidence="17">The sequence shown here is derived from an EMBL/GenBank/DDBJ whole genome shotgun (WGS) entry which is preliminary data.</text>
</comment>
<evidence type="ECO:0000256" key="4">
    <source>
        <dbReference type="ARBA" id="ARBA00022701"/>
    </source>
</evidence>
<dbReference type="Pfam" id="PF17852">
    <property type="entry name" value="Dynein_AAA_lid"/>
    <property type="match status" value="1"/>
</dbReference>
<dbReference type="InterPro" id="IPR024743">
    <property type="entry name" value="Dynein_HC_stalk"/>
</dbReference>
<dbReference type="OMA" id="VGEAMYG"/>
<evidence type="ECO:0000256" key="14">
    <source>
        <dbReference type="SAM" id="Coils"/>
    </source>
</evidence>
<dbReference type="SMART" id="SM00382">
    <property type="entry name" value="AAA"/>
    <property type="match status" value="3"/>
</dbReference>
<accession>A0A0L0CEV9</accession>
<protein>
    <recommendedName>
        <fullName evidence="16">AAA+ ATPase domain-containing protein</fullName>
    </recommendedName>
</protein>
<evidence type="ECO:0000256" key="8">
    <source>
        <dbReference type="ARBA" id="ARBA00023017"/>
    </source>
</evidence>
<evidence type="ECO:0000256" key="10">
    <source>
        <dbReference type="ARBA" id="ARBA00023069"/>
    </source>
</evidence>
<dbReference type="Pfam" id="PF12780">
    <property type="entry name" value="AAA_8"/>
    <property type="match status" value="1"/>
</dbReference>
<feature type="coiled-coil region" evidence="14">
    <location>
        <begin position="3618"/>
        <end position="3669"/>
    </location>
</feature>
<feature type="compositionally biased region" description="Basic residues" evidence="15">
    <location>
        <begin position="74"/>
        <end position="83"/>
    </location>
</feature>
<evidence type="ECO:0000313" key="18">
    <source>
        <dbReference type="Proteomes" id="UP000037069"/>
    </source>
</evidence>
<proteinExistence type="inferred from homology"/>
<dbReference type="InterPro" id="IPR041228">
    <property type="entry name" value="Dynein_C"/>
</dbReference>
<keyword evidence="11" id="KW-0505">Motor protein</keyword>
<dbReference type="GO" id="GO:0051959">
    <property type="term" value="F:dynein light intermediate chain binding"/>
    <property type="evidence" value="ECO:0007669"/>
    <property type="project" value="InterPro"/>
</dbReference>
<dbReference type="InterPro" id="IPR013594">
    <property type="entry name" value="Dynein_heavy_tail"/>
</dbReference>
<dbReference type="Pfam" id="PF08385">
    <property type="entry name" value="DHC_N1"/>
    <property type="match status" value="2"/>
</dbReference>
<evidence type="ECO:0000256" key="12">
    <source>
        <dbReference type="ARBA" id="ARBA00023212"/>
    </source>
</evidence>
<evidence type="ECO:0000256" key="2">
    <source>
        <dbReference type="ARBA" id="ARBA00008887"/>
    </source>
</evidence>
<dbReference type="FunFam" id="3.40.50.300:FF:002141">
    <property type="entry name" value="Dynein heavy chain"/>
    <property type="match status" value="1"/>
</dbReference>
<dbReference type="InterPro" id="IPR035699">
    <property type="entry name" value="AAA_6"/>
</dbReference>
<dbReference type="Gene3D" id="1.20.58.1120">
    <property type="match status" value="1"/>
</dbReference>
<dbReference type="Pfam" id="PF12777">
    <property type="entry name" value="MT"/>
    <property type="match status" value="1"/>
</dbReference>
<keyword evidence="9 14" id="KW-0175">Coiled coil</keyword>
<name>A0A0L0CEV9_LUCCU</name>
<dbReference type="GO" id="GO:0031514">
    <property type="term" value="C:motile cilium"/>
    <property type="evidence" value="ECO:0007669"/>
    <property type="project" value="UniProtKB-ARBA"/>
</dbReference>
<dbReference type="InterPro" id="IPR027417">
    <property type="entry name" value="P-loop_NTPase"/>
</dbReference>
<keyword evidence="6" id="KW-0547">Nucleotide-binding</keyword>
<gene>
    <name evidence="17" type="ORF">FF38_11774</name>
</gene>
<dbReference type="Pfam" id="PF12775">
    <property type="entry name" value="AAA_7"/>
    <property type="match status" value="1"/>
</dbReference>
<dbReference type="Pfam" id="PF12781">
    <property type="entry name" value="AAA_9"/>
    <property type="match status" value="1"/>
</dbReference>
<evidence type="ECO:0000259" key="16">
    <source>
        <dbReference type="SMART" id="SM00382"/>
    </source>
</evidence>
<dbReference type="FunFam" id="1.10.8.710:FF:000001">
    <property type="entry name" value="Dynein axonemal heavy chain 2"/>
    <property type="match status" value="1"/>
</dbReference>
<reference evidence="17 18" key="1">
    <citation type="journal article" date="2015" name="Nat. Commun.">
        <title>Lucilia cuprina genome unlocks parasitic fly biology to underpin future interventions.</title>
        <authorList>
            <person name="Anstead C.A."/>
            <person name="Korhonen P.K."/>
            <person name="Young N.D."/>
            <person name="Hall R.S."/>
            <person name="Jex A.R."/>
            <person name="Murali S.C."/>
            <person name="Hughes D.S."/>
            <person name="Lee S.F."/>
            <person name="Perry T."/>
            <person name="Stroehlein A.J."/>
            <person name="Ansell B.R."/>
            <person name="Breugelmans B."/>
            <person name="Hofmann A."/>
            <person name="Qu J."/>
            <person name="Dugan S."/>
            <person name="Lee S.L."/>
            <person name="Chao H."/>
            <person name="Dinh H."/>
            <person name="Han Y."/>
            <person name="Doddapaneni H.V."/>
            <person name="Worley K.C."/>
            <person name="Muzny D.M."/>
            <person name="Ioannidis P."/>
            <person name="Waterhouse R.M."/>
            <person name="Zdobnov E.M."/>
            <person name="James P.J."/>
            <person name="Bagnall N.H."/>
            <person name="Kotze A.C."/>
            <person name="Gibbs R.A."/>
            <person name="Richards S."/>
            <person name="Batterham P."/>
            <person name="Gasser R.B."/>
        </authorList>
    </citation>
    <scope>NUCLEOTIDE SEQUENCE [LARGE SCALE GENOMIC DNA]</scope>
    <source>
        <strain evidence="17 18">LS</strain>
        <tissue evidence="17">Full body</tissue>
    </source>
</reference>
<feature type="compositionally biased region" description="Basic and acidic residues" evidence="15">
    <location>
        <begin position="114"/>
        <end position="127"/>
    </location>
</feature>
<dbReference type="GO" id="GO:0005858">
    <property type="term" value="C:axonemal dynein complex"/>
    <property type="evidence" value="ECO:0007669"/>
    <property type="project" value="UniProtKB-ARBA"/>
</dbReference>
<sequence length="4647" mass="534717">MLGVYEPEYVNAAIYENLYDFKSFLNDKYTKNEDINKIILYVWRTFYDKLVEEEITVLEEVPPELPPETEKKDKKSKKGKGKVMTKEKDVKSNVKSAIEKEPKGGRPSSMGKIKSSDAERNSTKEATDTGIESATEDVGAESVKSSALSASDEDDDEIGSKKSGKGKGKRKKRKTLVAPSPVYVEVKKIIPTFVKTPILHCHFGELKCSHFNNNIKYVYVIRKEVSGIPFYTDINKCFAEMSQYFIFGTVRGSLLDSMRIDIDKIFKHAIKFQFREPKLIESEQFENCETHPLSKSRNAADSTEVKEMAPGLLELSKPSEFRMKALKQKKKMEKLAARRRSEAHKKALGKSMKKGQSGINTSHRNGSGNGSENGDIVDEDEKEEINVDDAAKDSVSMGSIDEDLDKRPEVTLTIGERWEKLLRETHEKVKRHHIEAENVMEKRPPHKEAFFNQLKDFEQEIEWTTNHIVWAFNLPTSYAAPGQDHIEFEESKVRIPIDVKKINSIPTYSPEQLEDVVDGWIRYMKKTIKTLDEKPLDEFTPMAEYHLWHFREIELNTLLEQLKSGFVVAVLDTLTSNQSKILQRWSETLTKINDKFRLAKENADYVGTITDYLEKIRSYESFKMTTLLIPNVMVGLRHIWTMSSYYCLDDKMQVLLCQISNVFTEKVKNIVCFEKIFRYSSKFTYETATNCANLLKCWKTAYLLSRKHIEESGAGSRWEFDRNALFNEVDHICRISRDIASIGRVFVQYENLFGKRLKGLITHPPLIDDLMRKVYRLLDDMLISVDYDIFQPGNWENWEHTLSTFNKRLDTVESEAKLVIERSITMLRSSELGLSLIRDVKHLDTRQALTEFISTKHENILRFFVTEINAVEYEYMNNKKAPPIGKHQPAKIGAIQWTRLLSAKLKISVLAFKRMENEPNLKNSYLKRSAFKSYFELVNKMYTYENSLFEKYCSQATYMVNVVMRKNILTIQICNKDTLSYISNALDTIKLKRIKSVDLNVNATTNEQYAHAAPTGFIRKITKFTVIATMIQWFVGRKTSADAHILKAIQFLKLMKSGKVRPSEKDKFCIKQCELLVKASTQEGLPTWRTLVGERILIEFEMQFTVNLTRDIFEVMFEGQQFEHFGFQLPSVLRTAIMKKEMLFNDFEAVSTVINNYNALLSKLSLSEVNFLRDHLYEIEVAVQVGVGRYAWQSFNIRKYCSGVNTLMRKLQSIVSQINYIRDDIRHRIEQIKTFNIFLIDDIDSSTEATIQFKDTGSSGVICEEADQSGKESRVEIIRIKESTESLLSSKRECGIATYHCQGYMERLEQSRTEKCSRMKKIYDSLGPVLIKLESLVLGTFTGRSEKMRNYYVFWEEETYKCILDFTYKNLECFLDRLTGKEPMFEINAVLVLSEIMLEPTSNEIKNMIVQAAKDFLERLKMFTRWMDGTCLACAPVEHIGGQKYTFTFYEDVIKIKNIGGLLVKVQELANRVVEDAKKCVKKFRKYYNLWAFDKETICEKYVNRGVPLVQLDEKFTFYANIMDELQHLPKHYDVQCIRINLKPLLDTICQHAQQWRTKLGEKLAERTIANMDKMRFEIKVLSENLNKATKELCDFKLVMQTIATIQSTTLTREITIREIQETYTVLSEHNINFNFEDMLMAHHLEKRWMRLYRSSLYRLDKLQPIKQKFADMTSVEISGFWKELQEFIMDFEKNGPGSVAGDLDRGSKLMEFYGQKINEFDARRQELANAEKLFDMPMQDYNEFSRIKDDYEGMQIVYKLYKSQKAAREGWSKTLWADLDPSVLTEGVESFLKEFRKLSKQVRQLTVGQMLELQMKQFKGTVPLMVSLKNEALRERHWLQLMDKTGQYFDMTPERFTLENMFAMQLHKYQEIAEQILNNAIKELAIEKGVKAVEDTWAIMNFKVHKHYKGIEERGYTLGAVDDIIQVLDDNSMNLQSMGASQFIGPFLETVNRWERNLALISEIIDEWLVVQRKWLYLEGIFIGGDIRSQLPDEAKKFDDIDKAYRRIMLDCAKNPLVVIFCTIPGRLPEIQGLSIGLENCQKSLNEYLESKRRIFPRFYFISTDELLSILGSSEPTAVQNHIIKMYDNVKSLRIIKESVNIYTVNAMISSEGEVLDFRRNSKPDWLMKYQSMVGLVASQVWWTAEVEEVFNQAKNFGNLRAMKDFLNKQNYQMDELVLKVRSDLSSNDRKKFKTIATIDVHARDIIEAFVRDNVLDVGEFSWESQLRFYWLKLYDNLFVIQCSGRFDYGYEYLGLNSRLVITPLTDRIYLTITQALLMNLGGAPAGPAGTGKTETTKDLAKALALLCVVTNCGEGMDFHAVGTILSGLAQCGAWGCFDEFNRIDISVLSVISTQLQTIRNALIRKLQRFVFEGCEIKIDRKVGIFVTMNPGYAGRTELPESVKALFRPVTCIKPDLELICLISLFSDGFLTAKILAKKMTVLYALAQEQLSKQCHYDWGLRSLNSVLRMAGVMKRQSNDLPEAVVLMRVLRDMNFPKFVFEDVPLFLGLIKDLFPGIDCPRVGYPDFNAAVRHCLVNDGFILLADQEDKVVQMYETMMTRHSTMIVGPTGGGKTVVINTLIKAQTFMGLPTKCITLNPKERRYVCFDGDVDALWIENMNSVMDDNKLLTLANGERIRLENYCALLFEAIAFIHEGLDGTSQGNPLKTVIMQTELNMIVQFCNMYDALLPSFEKLDDLSFGAPPPVQYDTDTLECCFIQCIYSSLGACLVEHDQIIFDEFIKRISGFPCVQDAKDKPASGGQLPTCKPTLYEYFYNRETSCWMAWEWVVPRYVHDPNTKFSEILVPTVDSTRTISILNLNSYIKRPVLLVGEAGTSKTAIISQYLRNLNKDVNIILNINFSSRTSSMDIQRTLEAAVEKRTKDTFGPPMGKKIACFIDDMNMPQVDDYGTQQPIALLKLLFECGGMYDRDKDLNWKKFKDLTFYGAMGCAGGGRNDVDPRFISMFSVYNIVFPNDESLLQIYVSIFKGHLQHGGTFNPKLIPIADIIVQMTLRLFKDLELMRRQVENEIRETFSPDFEVENGFVDPKAQAEEAANLEQYGAVDFEQDEKTIVTLTDHVMRDPCLFGDFRNAANESEPRFYEDLLDYEAVYHLFNEILEEYQERKGKMALVLFEDCLEHLTRVHRTLRMHRGHVLLLGVGGSGKKCITRLSAFTAECEVYEITVTKGYNEQSFRDDLKVLYIMAGVERKKTVFLFTAAQVVEEGFLELINNVLTVGLIPALFNDEEKDAIVSGCRIAAEESGYLASKESVWSYFLATCAQNMHVVMCMSPAGDALRSRCRNFPGLIGSTYIDWVFPWPAQALSAVAKLFLTEHALIPSIHRGSIIKHVVYVHSTMHHYSKDYLQKLRRNNYVTPKHYLDYINTYLKLLEEKNTFISSQRDRLKEGIQKIDEASKQIDELRIIVTEQKHNVARASEECEQMLVEIEDATTKANIKKTEASEKSVEVEIKGKQIAVEKEEAEIVLADALPALEEARRALSELDKAQITEIRSFATPPPQVQVVCECVVILKGIKEINWKSAKGMMSDVSFLKSLMEMDCEALTGKQINQCRNHMKSQNLDEMEKISVAGAGLLKFVRAVIGFYEVYKEVKPKKERVDFLVQEQEQQIKLLNHLNNEITKLEAQLDSLNHRYAESMKQMKVLTEMMQQAERRLIASDKLISGLSSERVRWSLDFDNYGHQLVVIVGQCLLCASFLAYTGAFSWEYRKTMMFDDWLEDIKYNKIPIQIPFRIDENLTTDIEVSTWSSEGLPPDDLSVQNGVLTVRSSRFPLCIDPQLQAWTWIKRKEQKNNLKILSFNDSDFLKQLEMSIMYGIPVLFEDVDDYIDPVIDNVLQKNIQIASGRKFLILGDKDVDYDPNFRLYLTTKFSNPKFDPAVYAKAMVINYTVTQTGLEDQLLSVVVRAERPDLEAQRETLIAQTSENKQLLQQLEDSLLRELATSTGNMLDNIELIDTLENTKSKAAIVLEQLKLSAETQRDIEKLRDGYRPVAKRGAVLFFALSDMSTVNSMYQYALAAYLDVFTFSLRKSVPDTVLAKRLNNIIKTLTENIYCYGCTGIFEKHKLLFSFQIATKLALRDSILSQAELDFFIKGSVLLTKSDRTCPAKWLSEKNWEDILRLAADFPDPFETLPEHVLKFTKEWKEKLMFLRCFRIDRIFRSINQYIVDTMDEFFITPPVVSFAAIYEQTTCFIPVCFILSTGSDPTNDLMKLAEQSGGGLGNFCHISLGQGQEKERRKYDKLGWNICYDFNESDFNVCLEILQTYLNRINDDSVPWNSLKYLIGEVMYGGRVIDDFDRRITRTYMNEYMGDFLFDSFQPFYFYRDEHTEYCLPNEDVILKEDFIAHIDKLPLVNKPDVFGLHPNAEIGYYTQATRSIWNSLIELQPQTGDISGGISRDEFIDNVASDILDKLPTAFETWRVKKQIQMSLTPTGVVLLQELDRFNLLVLRIKKTLELLRKASEIGMDNILDNIANSLFNGLLPADWRKLAPDTCKQLGSWLEHLQVACRKNGWPLDKSQMYTCVTNFIDPDDIEERPTTGCYITGLYIEGARWDLEQMQLDRSHPKILVEELPILSVVPIEAHRLKLQNTFRAPVYMTSQRRNAMGVGLVFEADLVTSKDLSHWILQGVCLTLNKD</sequence>
<dbReference type="Proteomes" id="UP000037069">
    <property type="component" value="Unassembled WGS sequence"/>
</dbReference>
<feature type="compositionally biased region" description="Polar residues" evidence="15">
    <location>
        <begin position="357"/>
        <end position="372"/>
    </location>
</feature>
<dbReference type="Pfam" id="PF08393">
    <property type="entry name" value="DHC_N2"/>
    <property type="match status" value="1"/>
</dbReference>
<comment type="similarity">
    <text evidence="2">Belongs to the dynein heavy chain family.</text>
</comment>
<feature type="compositionally biased region" description="Basic residues" evidence="15">
    <location>
        <begin position="341"/>
        <end position="353"/>
    </location>
</feature>
<dbReference type="InterPro" id="IPR041466">
    <property type="entry name" value="Dynein_AAA5_ext"/>
</dbReference>
<evidence type="ECO:0000256" key="6">
    <source>
        <dbReference type="ARBA" id="ARBA00022741"/>
    </source>
</evidence>
<evidence type="ECO:0000256" key="7">
    <source>
        <dbReference type="ARBA" id="ARBA00022840"/>
    </source>
</evidence>